<feature type="compositionally biased region" description="Polar residues" evidence="7">
    <location>
        <begin position="89"/>
        <end position="101"/>
    </location>
</feature>
<comment type="similarity">
    <text evidence="2">Belongs to the DNA polymerase epsilon subunit B family.</text>
</comment>
<evidence type="ECO:0000256" key="3">
    <source>
        <dbReference type="ARBA" id="ARBA00022705"/>
    </source>
</evidence>
<sequence length="606" mass="67196">MKDNIFSSTSTSSGSRRRQLARACRKHGLLIQPAAMAELLTKMEHQQGGNLDIDGLLRTLAVTLSQTKSGPKLITVPLLLGAMEDLLGQPNTESSPPVTSRSIDRSKAHSVQPMTLVSSSRHENLKTTGGAAAVVATVTPTKSWRSVSAFETPKLVYDAMRQQFRYDRNPSNSLMGTAKDLIEMRTQRYDLIRQRVVRHRHKNQLKPIMTIDRLLGSNTTPSSLSVDHVLLGILRRSTSSIVTGCFLELEDMTGSIPLNISLRTGGDHDDRSHEQSTKTKVDPDGIYMDGSVVLVYGSYLENGTFICRKITFPPLEKANDTKQHLPPSPFARDMSLGMPNPTQGLGPVIFCLGGLKLDDTDCLDEIKRAMEKMKAGAFQSILVLFGDFRTDTLKLSSALEEIARVINDAALPKHHSVLLVPGPRDVAPNACWPLPPLDRHCIPLSLREMDNVRMCSNPCRLELESGYSVVLLRKDLVRESAQNQILAVTKECSTSNTTPPPMDRRILHHMLSQGHIMPASASTTIHPIYWNFDHAMRLTPLPDLMIVGLDPDHTEDGLEFVRAGCRVLVPPSRENFDNLLQVKILDENHVEVSMGSEEDEDEEEED</sequence>
<dbReference type="Proteomes" id="UP000693970">
    <property type="component" value="Unassembled WGS sequence"/>
</dbReference>
<dbReference type="AlphaFoldDB" id="A0A9K3L4Y7"/>
<evidence type="ECO:0000256" key="5">
    <source>
        <dbReference type="ARBA" id="ARBA00023242"/>
    </source>
</evidence>
<evidence type="ECO:0000256" key="4">
    <source>
        <dbReference type="ARBA" id="ARBA00023125"/>
    </source>
</evidence>
<feature type="region of interest" description="Disordered" evidence="7">
    <location>
        <begin position="88"/>
        <end position="123"/>
    </location>
</feature>
<evidence type="ECO:0000313" key="9">
    <source>
        <dbReference type="EMBL" id="KAG7355419.1"/>
    </source>
</evidence>
<organism evidence="9 10">
    <name type="scientific">Nitzschia inconspicua</name>
    <dbReference type="NCBI Taxonomy" id="303405"/>
    <lineage>
        <taxon>Eukaryota</taxon>
        <taxon>Sar</taxon>
        <taxon>Stramenopiles</taxon>
        <taxon>Ochrophyta</taxon>
        <taxon>Bacillariophyta</taxon>
        <taxon>Bacillariophyceae</taxon>
        <taxon>Bacillariophycidae</taxon>
        <taxon>Bacillariales</taxon>
        <taxon>Bacillariaceae</taxon>
        <taxon>Nitzschia</taxon>
    </lineage>
</organism>
<evidence type="ECO:0000256" key="1">
    <source>
        <dbReference type="ARBA" id="ARBA00004123"/>
    </source>
</evidence>
<protein>
    <recommendedName>
        <fullName evidence="6">DNA polymerase II subunit 2</fullName>
    </recommendedName>
</protein>
<dbReference type="GO" id="GO:0042276">
    <property type="term" value="P:error-prone translesion synthesis"/>
    <property type="evidence" value="ECO:0007669"/>
    <property type="project" value="TreeGrafter"/>
</dbReference>
<reference evidence="9" key="2">
    <citation type="submission" date="2021-04" db="EMBL/GenBank/DDBJ databases">
        <authorList>
            <person name="Podell S."/>
        </authorList>
    </citation>
    <scope>NUCLEOTIDE SEQUENCE</scope>
    <source>
        <strain evidence="9">Hildebrandi</strain>
    </source>
</reference>
<keyword evidence="4" id="KW-0238">DNA-binding</keyword>
<comment type="caution">
    <text evidence="9">The sequence shown here is derived from an EMBL/GenBank/DDBJ whole genome shotgun (WGS) entry which is preliminary data.</text>
</comment>
<gene>
    <name evidence="9" type="ORF">IV203_000105</name>
</gene>
<evidence type="ECO:0000256" key="2">
    <source>
        <dbReference type="ARBA" id="ARBA00009560"/>
    </source>
</evidence>
<name>A0A9K3L4Y7_9STRA</name>
<dbReference type="PANTHER" id="PTHR12708:SF0">
    <property type="entry name" value="DNA POLYMERASE EPSILON SUBUNIT 2"/>
    <property type="match status" value="1"/>
</dbReference>
<dbReference type="GO" id="GO:0003677">
    <property type="term" value="F:DNA binding"/>
    <property type="evidence" value="ECO:0007669"/>
    <property type="project" value="UniProtKB-KW"/>
</dbReference>
<keyword evidence="10" id="KW-1185">Reference proteome</keyword>
<keyword evidence="5" id="KW-0539">Nucleus</keyword>
<dbReference type="EMBL" id="JAGRRH010000015">
    <property type="protein sequence ID" value="KAG7355419.1"/>
    <property type="molecule type" value="Genomic_DNA"/>
</dbReference>
<evidence type="ECO:0000259" key="8">
    <source>
        <dbReference type="Pfam" id="PF04042"/>
    </source>
</evidence>
<keyword evidence="3" id="KW-0235">DNA replication</keyword>
<reference evidence="9" key="1">
    <citation type="journal article" date="2021" name="Sci. Rep.">
        <title>Diploid genomic architecture of Nitzschia inconspicua, an elite biomass production diatom.</title>
        <authorList>
            <person name="Oliver A."/>
            <person name="Podell S."/>
            <person name="Pinowska A."/>
            <person name="Traller J.C."/>
            <person name="Smith S.R."/>
            <person name="McClure R."/>
            <person name="Beliaev A."/>
            <person name="Bohutskyi P."/>
            <person name="Hill E.A."/>
            <person name="Rabines A."/>
            <person name="Zheng H."/>
            <person name="Allen L.Z."/>
            <person name="Kuo A."/>
            <person name="Grigoriev I.V."/>
            <person name="Allen A.E."/>
            <person name="Hazlebeck D."/>
            <person name="Allen E.E."/>
        </authorList>
    </citation>
    <scope>NUCLEOTIDE SEQUENCE</scope>
    <source>
        <strain evidence="9">Hildebrandi</strain>
    </source>
</reference>
<evidence type="ECO:0000313" key="10">
    <source>
        <dbReference type="Proteomes" id="UP000693970"/>
    </source>
</evidence>
<evidence type="ECO:0000256" key="7">
    <source>
        <dbReference type="SAM" id="MobiDB-lite"/>
    </source>
</evidence>
<proteinExistence type="inferred from homology"/>
<dbReference type="GO" id="GO:0008622">
    <property type="term" value="C:epsilon DNA polymerase complex"/>
    <property type="evidence" value="ECO:0007669"/>
    <property type="project" value="InterPro"/>
</dbReference>
<dbReference type="GO" id="GO:0006261">
    <property type="term" value="P:DNA-templated DNA replication"/>
    <property type="evidence" value="ECO:0007669"/>
    <property type="project" value="InterPro"/>
</dbReference>
<dbReference type="OrthoDB" id="10254730at2759"/>
<evidence type="ECO:0000256" key="6">
    <source>
        <dbReference type="ARBA" id="ARBA00032930"/>
    </source>
</evidence>
<dbReference type="PANTHER" id="PTHR12708">
    <property type="entry name" value="DNA POLYMERASE EPSILON SUBUNIT B"/>
    <property type="match status" value="1"/>
</dbReference>
<feature type="domain" description="DNA polymerase alpha/delta/epsilon subunit B" evidence="8">
    <location>
        <begin position="397"/>
        <end position="549"/>
    </location>
</feature>
<accession>A0A9K3L4Y7</accession>
<dbReference type="InterPro" id="IPR007185">
    <property type="entry name" value="DNA_pol_a/d/e_bsu"/>
</dbReference>
<comment type="subcellular location">
    <subcellularLocation>
        <location evidence="1">Nucleus</location>
    </subcellularLocation>
</comment>
<dbReference type="InterPro" id="IPR016266">
    <property type="entry name" value="POLE2"/>
</dbReference>
<dbReference type="Pfam" id="PF04042">
    <property type="entry name" value="DNA_pol_E_B"/>
    <property type="match status" value="1"/>
</dbReference>